<feature type="signal peptide" evidence="1">
    <location>
        <begin position="1"/>
        <end position="22"/>
    </location>
</feature>
<evidence type="ECO:0000256" key="1">
    <source>
        <dbReference type="SAM" id="SignalP"/>
    </source>
</evidence>
<proteinExistence type="predicted"/>
<keyword evidence="1" id="KW-0732">Signal</keyword>
<protein>
    <recommendedName>
        <fullName evidence="2">PA14 domain-containing protein</fullName>
    </recommendedName>
</protein>
<gene>
    <name evidence="3" type="ORF">BWR18_00395</name>
</gene>
<dbReference type="InterPro" id="IPR011658">
    <property type="entry name" value="PA14_dom"/>
</dbReference>
<evidence type="ECO:0000313" key="3">
    <source>
        <dbReference type="EMBL" id="APX13593.1"/>
    </source>
</evidence>
<reference evidence="3 4" key="1">
    <citation type="submission" date="2017-01" db="EMBL/GenBank/DDBJ databases">
        <title>Complete genome of Tateyamaria omphalii DOK1-4 isolated from seawater in Dokdo.</title>
        <authorList>
            <person name="Kim J.H."/>
            <person name="Chi W.-J."/>
        </authorList>
    </citation>
    <scope>NUCLEOTIDE SEQUENCE [LARGE SCALE GENOMIC DNA]</scope>
    <source>
        <strain evidence="3 4">DOK1-4</strain>
    </source>
</reference>
<evidence type="ECO:0000259" key="2">
    <source>
        <dbReference type="Pfam" id="PF07691"/>
    </source>
</evidence>
<dbReference type="AlphaFoldDB" id="A0A1P8MZY4"/>
<dbReference type="OrthoDB" id="7722285at2"/>
<dbReference type="PROSITE" id="PS51257">
    <property type="entry name" value="PROKAR_LIPOPROTEIN"/>
    <property type="match status" value="1"/>
</dbReference>
<dbReference type="Pfam" id="PF07691">
    <property type="entry name" value="PA14"/>
    <property type="match status" value="1"/>
</dbReference>
<accession>A0A1P8MZY4</accession>
<dbReference type="KEGG" id="tom:BWR18_00395"/>
<evidence type="ECO:0000313" key="4">
    <source>
        <dbReference type="Proteomes" id="UP000186336"/>
    </source>
</evidence>
<name>A0A1P8MZY4_9RHOB</name>
<dbReference type="STRING" id="299262.BWR18_00395"/>
<feature type="domain" description="PA14" evidence="2">
    <location>
        <begin position="84"/>
        <end position="167"/>
    </location>
</feature>
<organism evidence="3 4">
    <name type="scientific">Tateyamaria omphalii</name>
    <dbReference type="NCBI Taxonomy" id="299262"/>
    <lineage>
        <taxon>Bacteria</taxon>
        <taxon>Pseudomonadati</taxon>
        <taxon>Pseudomonadota</taxon>
        <taxon>Alphaproteobacteria</taxon>
        <taxon>Rhodobacterales</taxon>
        <taxon>Roseobacteraceae</taxon>
        <taxon>Tateyamaria</taxon>
    </lineage>
</organism>
<sequence>MKMLKTAALTLGLVSMAGACLAAPLELTPADPQPSDLQQGLAVVYNLDANPRTLDDAVDALDGARPGKPLLGMDYRDTEDGTETLTSGTPYKVVAGISGYVRFDEAGTYLVDFMSNDGLQMSIGGQEVAYFDGVHPCEATETVEVEVPEAGWYEMEGVYFQRKGTACLLMRAGIGEPVWMENESFGFVE</sequence>
<feature type="chain" id="PRO_5012478816" description="PA14 domain-containing protein" evidence="1">
    <location>
        <begin position="23"/>
        <end position="189"/>
    </location>
</feature>
<dbReference type="Proteomes" id="UP000186336">
    <property type="component" value="Chromosome"/>
</dbReference>
<keyword evidence="4" id="KW-1185">Reference proteome</keyword>
<dbReference type="EMBL" id="CP019312">
    <property type="protein sequence ID" value="APX13593.1"/>
    <property type="molecule type" value="Genomic_DNA"/>
</dbReference>